<comment type="caution">
    <text evidence="6">The sequence shown here is derived from an EMBL/GenBank/DDBJ whole genome shotgun (WGS) entry which is preliminary data.</text>
</comment>
<evidence type="ECO:0000256" key="4">
    <source>
        <dbReference type="ARBA" id="ARBA00023186"/>
    </source>
</evidence>
<dbReference type="Gene3D" id="3.55.30.10">
    <property type="entry name" value="Hsp33 domain"/>
    <property type="match status" value="1"/>
</dbReference>
<dbReference type="PIRSF" id="PIRSF005261">
    <property type="entry name" value="Heat_shock_Hsp33"/>
    <property type="match status" value="1"/>
</dbReference>
<dbReference type="SUPFAM" id="SSF64397">
    <property type="entry name" value="Hsp33 domain"/>
    <property type="match status" value="1"/>
</dbReference>
<dbReference type="SUPFAM" id="SSF118352">
    <property type="entry name" value="HSP33 redox switch-like"/>
    <property type="match status" value="1"/>
</dbReference>
<reference evidence="7" key="1">
    <citation type="journal article" date="2019" name="Int. J. Syst. Evol. Microbiol.">
        <title>The Global Catalogue of Microorganisms (GCM) 10K type strain sequencing project: providing services to taxonomists for standard genome sequencing and annotation.</title>
        <authorList>
            <consortium name="The Broad Institute Genomics Platform"/>
            <consortium name="The Broad Institute Genome Sequencing Center for Infectious Disease"/>
            <person name="Wu L."/>
            <person name="Ma J."/>
        </authorList>
    </citation>
    <scope>NUCLEOTIDE SEQUENCE [LARGE SCALE GENOMIC DNA]</scope>
    <source>
        <strain evidence="7">CCUG 59858</strain>
    </source>
</reference>
<dbReference type="PANTHER" id="PTHR30111">
    <property type="entry name" value="33 KDA CHAPERONIN"/>
    <property type="match status" value="1"/>
</dbReference>
<keyword evidence="2" id="KW-0862">Zinc</keyword>
<dbReference type="RefSeq" id="WP_382344286.1">
    <property type="nucleotide sequence ID" value="NZ_JBHSAB010000029.1"/>
</dbReference>
<proteinExistence type="predicted"/>
<keyword evidence="4" id="KW-0143">Chaperone</keyword>
<dbReference type="Gene3D" id="1.10.287.480">
    <property type="entry name" value="helix hairpin bin"/>
    <property type="match status" value="1"/>
</dbReference>
<evidence type="ECO:0000256" key="2">
    <source>
        <dbReference type="ARBA" id="ARBA00022833"/>
    </source>
</evidence>
<evidence type="ECO:0000313" key="7">
    <source>
        <dbReference type="Proteomes" id="UP001595758"/>
    </source>
</evidence>
<keyword evidence="5" id="KW-0676">Redox-active center</keyword>
<accession>A0ABV8CI00</accession>
<gene>
    <name evidence="6" type="ORF">ACFORL_11835</name>
</gene>
<organism evidence="6 7">
    <name type="scientific">Legionella dresdenensis</name>
    <dbReference type="NCBI Taxonomy" id="450200"/>
    <lineage>
        <taxon>Bacteria</taxon>
        <taxon>Pseudomonadati</taxon>
        <taxon>Pseudomonadota</taxon>
        <taxon>Gammaproteobacteria</taxon>
        <taxon>Legionellales</taxon>
        <taxon>Legionellaceae</taxon>
        <taxon>Legionella</taxon>
    </lineage>
</organism>
<sequence>MNEKNSLQHFMFQHAAIRGEIAHLDSVYTTIMEQRDYPPIVRHLLGEALVACMLITGSIKFEGELSLQFQGDSRLPLLLVQCDYQLNMRAFAKYKEDLETRDYAEAFLSGQMVLTINHYNQTQSYQSMVPLESTSMSENLMNYFAQSEQIPTWIRLAANEHGAAGMLLQLMPDQDVAQRENFWEYAVQIGQTITDNELFTLDNETVLYRLYNETDVLVFDPRPARFKCRCNAEKMKQVIKILGEEDANNLITERGKLEITCDFCNSHYAFDAIDITMMFHHNK</sequence>
<dbReference type="Proteomes" id="UP001595758">
    <property type="component" value="Unassembled WGS sequence"/>
</dbReference>
<dbReference type="EMBL" id="JBHSAB010000029">
    <property type="protein sequence ID" value="MFC3909761.1"/>
    <property type="molecule type" value="Genomic_DNA"/>
</dbReference>
<dbReference type="Pfam" id="PF01430">
    <property type="entry name" value="HSP33"/>
    <property type="match status" value="1"/>
</dbReference>
<dbReference type="InterPro" id="IPR000397">
    <property type="entry name" value="Heat_shock_Hsp33"/>
</dbReference>
<evidence type="ECO:0000313" key="6">
    <source>
        <dbReference type="EMBL" id="MFC3909761.1"/>
    </source>
</evidence>
<dbReference type="PANTHER" id="PTHR30111:SF1">
    <property type="entry name" value="33 KDA CHAPERONIN"/>
    <property type="match status" value="1"/>
</dbReference>
<name>A0ABV8CI00_9GAMM</name>
<protein>
    <submittedName>
        <fullName evidence="6">Hsp33 family molecular chaperone HslO</fullName>
    </submittedName>
</protein>
<dbReference type="InterPro" id="IPR016154">
    <property type="entry name" value="Heat_shock_Hsp33_C"/>
</dbReference>
<keyword evidence="1" id="KW-0963">Cytoplasm</keyword>
<keyword evidence="3" id="KW-1015">Disulfide bond</keyword>
<keyword evidence="7" id="KW-1185">Reference proteome</keyword>
<dbReference type="InterPro" id="IPR023212">
    <property type="entry name" value="Hsp33_helix_hairpin_bin_dom_sf"/>
</dbReference>
<dbReference type="CDD" id="cd00498">
    <property type="entry name" value="Hsp33"/>
    <property type="match status" value="1"/>
</dbReference>
<evidence type="ECO:0000256" key="1">
    <source>
        <dbReference type="ARBA" id="ARBA00022490"/>
    </source>
</evidence>
<dbReference type="Gene3D" id="3.90.1280.10">
    <property type="entry name" value="HSP33 redox switch-like"/>
    <property type="match status" value="1"/>
</dbReference>
<evidence type="ECO:0000256" key="5">
    <source>
        <dbReference type="ARBA" id="ARBA00023284"/>
    </source>
</evidence>
<dbReference type="InterPro" id="IPR016153">
    <property type="entry name" value="Heat_shock_Hsp33_N"/>
</dbReference>
<evidence type="ECO:0000256" key="3">
    <source>
        <dbReference type="ARBA" id="ARBA00023157"/>
    </source>
</evidence>